<dbReference type="Proteomes" id="UP000695022">
    <property type="component" value="Unplaced"/>
</dbReference>
<dbReference type="InterPro" id="IPR023271">
    <property type="entry name" value="Aquaporin-like"/>
</dbReference>
<dbReference type="GeneID" id="106809762"/>
<evidence type="ECO:0000313" key="7">
    <source>
        <dbReference type="RefSeq" id="XP_014668448.1"/>
    </source>
</evidence>
<keyword evidence="4 5" id="KW-0472">Membrane</keyword>
<feature type="transmembrane region" description="Helical" evidence="5">
    <location>
        <begin position="201"/>
        <end position="219"/>
    </location>
</feature>
<feature type="transmembrane region" description="Helical" evidence="5">
    <location>
        <begin position="156"/>
        <end position="181"/>
    </location>
</feature>
<dbReference type="SUPFAM" id="SSF81338">
    <property type="entry name" value="Aquaporin-like"/>
    <property type="match status" value="1"/>
</dbReference>
<dbReference type="Pfam" id="PF00230">
    <property type="entry name" value="MIP"/>
    <property type="match status" value="1"/>
</dbReference>
<evidence type="ECO:0000256" key="2">
    <source>
        <dbReference type="ARBA" id="ARBA00022692"/>
    </source>
</evidence>
<comment type="subcellular location">
    <subcellularLocation>
        <location evidence="1">Membrane</location>
        <topology evidence="1">Multi-pass membrane protein</topology>
    </subcellularLocation>
</comment>
<evidence type="ECO:0000313" key="6">
    <source>
        <dbReference type="Proteomes" id="UP000695022"/>
    </source>
</evidence>
<evidence type="ECO:0000256" key="5">
    <source>
        <dbReference type="SAM" id="Phobius"/>
    </source>
</evidence>
<feature type="transmembrane region" description="Helical" evidence="5">
    <location>
        <begin position="131"/>
        <end position="149"/>
    </location>
</feature>
<dbReference type="Gene3D" id="1.20.1080.10">
    <property type="entry name" value="Glycerol uptake facilitator protein"/>
    <property type="match status" value="1"/>
</dbReference>
<reference evidence="7" key="1">
    <citation type="submission" date="2025-08" db="UniProtKB">
        <authorList>
            <consortium name="RefSeq"/>
        </authorList>
    </citation>
    <scope>IDENTIFICATION</scope>
</reference>
<keyword evidence="2 5" id="KW-0812">Transmembrane</keyword>
<keyword evidence="3 5" id="KW-1133">Transmembrane helix</keyword>
<evidence type="ECO:0000256" key="3">
    <source>
        <dbReference type="ARBA" id="ARBA00022989"/>
    </source>
</evidence>
<dbReference type="PANTHER" id="PTHR21191:SF16">
    <property type="entry name" value="AQUAPORIN"/>
    <property type="match status" value="1"/>
</dbReference>
<accession>A0ABM1E8C7</accession>
<evidence type="ECO:0000256" key="4">
    <source>
        <dbReference type="ARBA" id="ARBA00023136"/>
    </source>
</evidence>
<organism evidence="6 7">
    <name type="scientific">Priapulus caudatus</name>
    <name type="common">Priapulid worm</name>
    <dbReference type="NCBI Taxonomy" id="37621"/>
    <lineage>
        <taxon>Eukaryota</taxon>
        <taxon>Metazoa</taxon>
        <taxon>Ecdysozoa</taxon>
        <taxon>Scalidophora</taxon>
        <taxon>Priapulida</taxon>
        <taxon>Priapulimorpha</taxon>
        <taxon>Priapulimorphida</taxon>
        <taxon>Priapulidae</taxon>
        <taxon>Priapulus</taxon>
    </lineage>
</organism>
<name>A0ABM1E8C7_PRICU</name>
<sequence>METTTTTTTMTTVAATFAYYACVLVGLRACRGIARCTLAASRLRLALEIIATLQTCLFTFENGVVAATLGRRAYIAALFLGSLANQLELCVARAAFPVAQAMRAALPCAAHNARARAWSCVADLRVSAVRGAWYEFLATLLHGLFCVVVKDRWRRVGYPLAAVASTVTTLAGLQLTGMYYNPILATAAQFGCEGATRWDHFIVYWIGPILASLLLSFYARLRIKRNVPRCAAVQQPAGEPEIRDKRG</sequence>
<dbReference type="RefSeq" id="XP_014668448.1">
    <property type="nucleotide sequence ID" value="XM_014812962.1"/>
</dbReference>
<proteinExistence type="predicted"/>
<gene>
    <name evidence="7" type="primary">LOC106809762</name>
</gene>
<keyword evidence="6" id="KW-1185">Reference proteome</keyword>
<dbReference type="InterPro" id="IPR000425">
    <property type="entry name" value="MIP"/>
</dbReference>
<protein>
    <submittedName>
        <fullName evidence="7">Uncharacterized protein LOC106809762</fullName>
    </submittedName>
</protein>
<dbReference type="InterPro" id="IPR051883">
    <property type="entry name" value="AQP11/12_channel"/>
</dbReference>
<evidence type="ECO:0000256" key="1">
    <source>
        <dbReference type="ARBA" id="ARBA00004141"/>
    </source>
</evidence>
<dbReference type="PANTHER" id="PTHR21191">
    <property type="entry name" value="AQUAPORIN"/>
    <property type="match status" value="1"/>
</dbReference>
<feature type="transmembrane region" description="Helical" evidence="5">
    <location>
        <begin position="12"/>
        <end position="30"/>
    </location>
</feature>